<gene>
    <name evidence="1" type="ORF">METZ01_LOCUS362896</name>
</gene>
<accession>A0A382SKE9</accession>
<dbReference type="EMBL" id="UINC01129568">
    <property type="protein sequence ID" value="SVD10042.1"/>
    <property type="molecule type" value="Genomic_DNA"/>
</dbReference>
<organism evidence="1">
    <name type="scientific">marine metagenome</name>
    <dbReference type="NCBI Taxonomy" id="408172"/>
    <lineage>
        <taxon>unclassified sequences</taxon>
        <taxon>metagenomes</taxon>
        <taxon>ecological metagenomes</taxon>
    </lineage>
</organism>
<proteinExistence type="predicted"/>
<evidence type="ECO:0000313" key="1">
    <source>
        <dbReference type="EMBL" id="SVD10042.1"/>
    </source>
</evidence>
<dbReference type="AlphaFoldDB" id="A0A382SKE9"/>
<feature type="non-terminal residue" evidence="1">
    <location>
        <position position="302"/>
    </location>
</feature>
<sequence length="302" mass="33835">MTQHIDLRASQLLFNHGPGSILETTRGPVVVTHFGGLDSSIGMLTNGRMVFPREFEIIEPRLSGLLPVGIAGGPPPKLHRVPSNPEIDNQRSWILSTKEFPSWLLCRNPDHPSGNFYLFQAGSRCPICPEDDFHTAIRFVAYCRQGHLDDIRWSGAMHRGQEMCQETTYEWRETTSAMSGIEITCTSCEISMRLDELSRSIGACRGRHPQLEGRGEPPERPGCGEREIVTLRQSSVLWQSDTKRVVTIPNTDSIPILLMECLRREVNSKTSFTEILGDGEMYQSSGRITIPAGFHPDSDRSE</sequence>
<name>A0A382SKE9_9ZZZZ</name>
<reference evidence="1" key="1">
    <citation type="submission" date="2018-05" db="EMBL/GenBank/DDBJ databases">
        <authorList>
            <person name="Lanie J.A."/>
            <person name="Ng W.-L."/>
            <person name="Kazmierczak K.M."/>
            <person name="Andrzejewski T.M."/>
            <person name="Davidsen T.M."/>
            <person name="Wayne K.J."/>
            <person name="Tettelin H."/>
            <person name="Glass J.I."/>
            <person name="Rusch D."/>
            <person name="Podicherti R."/>
            <person name="Tsui H.-C.T."/>
            <person name="Winkler M.E."/>
        </authorList>
    </citation>
    <scope>NUCLEOTIDE SEQUENCE</scope>
</reference>
<protein>
    <submittedName>
        <fullName evidence="1">Uncharacterized protein</fullName>
    </submittedName>
</protein>